<keyword evidence="2" id="KW-0805">Transcription regulation</keyword>
<evidence type="ECO:0000256" key="5">
    <source>
        <dbReference type="ARBA" id="ARBA00023242"/>
    </source>
</evidence>
<dbReference type="InterPro" id="IPR003657">
    <property type="entry name" value="WRKY_dom"/>
</dbReference>
<dbReference type="SUPFAM" id="SSF118290">
    <property type="entry name" value="WRKY DNA-binding domain"/>
    <property type="match status" value="1"/>
</dbReference>
<feature type="domain" description="WRKY" evidence="7">
    <location>
        <begin position="127"/>
        <end position="170"/>
    </location>
</feature>
<evidence type="ECO:0000256" key="2">
    <source>
        <dbReference type="ARBA" id="ARBA00023015"/>
    </source>
</evidence>
<dbReference type="AlphaFoldDB" id="A0AA39T1H5"/>
<dbReference type="PROSITE" id="PS50811">
    <property type="entry name" value="WRKY"/>
    <property type="match status" value="1"/>
</dbReference>
<dbReference type="PANTHER" id="PTHR31221:SF273">
    <property type="entry name" value="WRKY TRANSCRIPTION FACTOR 59-RELATED"/>
    <property type="match status" value="1"/>
</dbReference>
<protein>
    <recommendedName>
        <fullName evidence="7">WRKY domain-containing protein</fullName>
    </recommendedName>
</protein>
<dbReference type="Gene3D" id="2.20.25.80">
    <property type="entry name" value="WRKY domain"/>
    <property type="match status" value="1"/>
</dbReference>
<feature type="region of interest" description="Disordered" evidence="6">
    <location>
        <begin position="80"/>
        <end position="120"/>
    </location>
</feature>
<evidence type="ECO:0000256" key="1">
    <source>
        <dbReference type="ARBA" id="ARBA00004123"/>
    </source>
</evidence>
<evidence type="ECO:0000259" key="7">
    <source>
        <dbReference type="PROSITE" id="PS50811"/>
    </source>
</evidence>
<dbReference type="Proteomes" id="UP001168877">
    <property type="component" value="Unassembled WGS sequence"/>
</dbReference>
<comment type="caution">
    <text evidence="8">The sequence shown here is derived from an EMBL/GenBank/DDBJ whole genome shotgun (WGS) entry which is preliminary data.</text>
</comment>
<reference evidence="8" key="2">
    <citation type="submission" date="2023-06" db="EMBL/GenBank/DDBJ databases">
        <authorList>
            <person name="Swenson N.G."/>
            <person name="Wegrzyn J.L."/>
            <person name="Mcevoy S.L."/>
        </authorList>
    </citation>
    <scope>NUCLEOTIDE SEQUENCE</scope>
    <source>
        <strain evidence="8">NS2018</strain>
        <tissue evidence="8">Leaf</tissue>
    </source>
</reference>
<proteinExistence type="predicted"/>
<keyword evidence="4" id="KW-0804">Transcription</keyword>
<evidence type="ECO:0000313" key="9">
    <source>
        <dbReference type="Proteomes" id="UP001168877"/>
    </source>
</evidence>
<comment type="subcellular location">
    <subcellularLocation>
        <location evidence="1">Nucleus</location>
    </subcellularLocation>
</comment>
<evidence type="ECO:0000256" key="6">
    <source>
        <dbReference type="SAM" id="MobiDB-lite"/>
    </source>
</evidence>
<organism evidence="8 9">
    <name type="scientific">Acer saccharum</name>
    <name type="common">Sugar maple</name>
    <dbReference type="NCBI Taxonomy" id="4024"/>
    <lineage>
        <taxon>Eukaryota</taxon>
        <taxon>Viridiplantae</taxon>
        <taxon>Streptophyta</taxon>
        <taxon>Embryophyta</taxon>
        <taxon>Tracheophyta</taxon>
        <taxon>Spermatophyta</taxon>
        <taxon>Magnoliopsida</taxon>
        <taxon>eudicotyledons</taxon>
        <taxon>Gunneridae</taxon>
        <taxon>Pentapetalae</taxon>
        <taxon>rosids</taxon>
        <taxon>malvids</taxon>
        <taxon>Sapindales</taxon>
        <taxon>Sapindaceae</taxon>
        <taxon>Hippocastanoideae</taxon>
        <taxon>Acereae</taxon>
        <taxon>Acer</taxon>
    </lineage>
</organism>
<name>A0AA39T1H5_ACESA</name>
<gene>
    <name evidence="8" type="ORF">LWI29_029955</name>
</gene>
<dbReference type="InterPro" id="IPR036576">
    <property type="entry name" value="WRKY_dom_sf"/>
</dbReference>
<keyword evidence="3" id="KW-0238">DNA-binding</keyword>
<evidence type="ECO:0000313" key="8">
    <source>
        <dbReference type="EMBL" id="KAK0602059.1"/>
    </source>
</evidence>
<dbReference type="InterPro" id="IPR044810">
    <property type="entry name" value="WRKY_plant"/>
</dbReference>
<sequence>MEEIINVGKLSERPERMGKVITFSKLKFLTLKHLPKLRSIYWSDLPFPDLKELAITDCPMLLPLPPHLLNKVHVLPVEPSSVKNPADRGKQVIESGRIGKSLEVPSKSDSGSKKKHIKQRHVFRTKSEVDTLEDGYRWRKYGQKGVKNSPYTRNYYKCSAEGCPVKKELKEIEMIQVM</sequence>
<keyword evidence="9" id="KW-1185">Reference proteome</keyword>
<accession>A0AA39T1H5</accession>
<dbReference type="EMBL" id="JAUESC010000003">
    <property type="protein sequence ID" value="KAK0602059.1"/>
    <property type="molecule type" value="Genomic_DNA"/>
</dbReference>
<dbReference type="Pfam" id="PF03106">
    <property type="entry name" value="WRKY"/>
    <property type="match status" value="1"/>
</dbReference>
<dbReference type="GO" id="GO:0005634">
    <property type="term" value="C:nucleus"/>
    <property type="evidence" value="ECO:0007669"/>
    <property type="project" value="UniProtKB-SubCell"/>
</dbReference>
<reference evidence="8" key="1">
    <citation type="journal article" date="2022" name="Plant J.">
        <title>Strategies of tolerance reflected in two North American maple genomes.</title>
        <authorList>
            <person name="McEvoy S.L."/>
            <person name="Sezen U.U."/>
            <person name="Trouern-Trend A."/>
            <person name="McMahon S.M."/>
            <person name="Schaberg P.G."/>
            <person name="Yang J."/>
            <person name="Wegrzyn J.L."/>
            <person name="Swenson N.G."/>
        </authorList>
    </citation>
    <scope>NUCLEOTIDE SEQUENCE</scope>
    <source>
        <strain evidence="8">NS2018</strain>
    </source>
</reference>
<dbReference type="PANTHER" id="PTHR31221">
    <property type="entry name" value="WRKY TRANSCRIPTION FACTOR PROTEIN 1-RELATED"/>
    <property type="match status" value="1"/>
</dbReference>
<keyword evidence="5" id="KW-0539">Nucleus</keyword>
<dbReference type="GO" id="GO:0043565">
    <property type="term" value="F:sequence-specific DNA binding"/>
    <property type="evidence" value="ECO:0007669"/>
    <property type="project" value="InterPro"/>
</dbReference>
<dbReference type="GO" id="GO:0003700">
    <property type="term" value="F:DNA-binding transcription factor activity"/>
    <property type="evidence" value="ECO:0007669"/>
    <property type="project" value="InterPro"/>
</dbReference>
<evidence type="ECO:0000256" key="3">
    <source>
        <dbReference type="ARBA" id="ARBA00023125"/>
    </source>
</evidence>
<dbReference type="SMART" id="SM00774">
    <property type="entry name" value="WRKY"/>
    <property type="match status" value="1"/>
</dbReference>
<evidence type="ECO:0000256" key="4">
    <source>
        <dbReference type="ARBA" id="ARBA00023163"/>
    </source>
</evidence>